<evidence type="ECO:0000256" key="12">
    <source>
        <dbReference type="SAM" id="Phobius"/>
    </source>
</evidence>
<keyword evidence="8" id="KW-0350">Heme biosynthesis</keyword>
<keyword evidence="4" id="KW-0479">Metal-binding</keyword>
<evidence type="ECO:0000256" key="9">
    <source>
        <dbReference type="ARBA" id="ARBA00023136"/>
    </source>
</evidence>
<dbReference type="GO" id="GO:0006784">
    <property type="term" value="P:heme A biosynthetic process"/>
    <property type="evidence" value="ECO:0007669"/>
    <property type="project" value="InterPro"/>
</dbReference>
<organism evidence="13 14">
    <name type="scientific">Halomonas hydrothermalis</name>
    <dbReference type="NCBI Taxonomy" id="115561"/>
    <lineage>
        <taxon>Bacteria</taxon>
        <taxon>Pseudomonadati</taxon>
        <taxon>Pseudomonadota</taxon>
        <taxon>Gammaproteobacteria</taxon>
        <taxon>Oceanospirillales</taxon>
        <taxon>Halomonadaceae</taxon>
        <taxon>Halomonas</taxon>
    </lineage>
</organism>
<protein>
    <submittedName>
        <fullName evidence="13">Heme A synthase</fullName>
    </submittedName>
</protein>
<proteinExistence type="predicted"/>
<evidence type="ECO:0000256" key="1">
    <source>
        <dbReference type="ARBA" id="ARBA00004141"/>
    </source>
</evidence>
<evidence type="ECO:0000313" key="13">
    <source>
        <dbReference type="EMBL" id="BCB07822.1"/>
    </source>
</evidence>
<dbReference type="GO" id="GO:0016020">
    <property type="term" value="C:membrane"/>
    <property type="evidence" value="ECO:0007669"/>
    <property type="project" value="UniProtKB-SubCell"/>
</dbReference>
<evidence type="ECO:0000256" key="7">
    <source>
        <dbReference type="ARBA" id="ARBA00023004"/>
    </source>
</evidence>
<keyword evidence="9 12" id="KW-0472">Membrane</keyword>
<keyword evidence="6" id="KW-0560">Oxidoreductase</keyword>
<feature type="transmembrane region" description="Helical" evidence="12">
    <location>
        <begin position="298"/>
        <end position="320"/>
    </location>
</feature>
<sequence>MPYSTERRLQWLKRLTFIGTTLTALVILVGAWTRLVDAGLGCPDWPGCYGRLLVPDAEHAALQHPDVPLVPFKAWVEMVHRYVASLLGLIVLSVVALGFSLRKRAGFPWKVSILLLVVILLQGAFGAFTVTLKLWPQVVTLHLLGGLSVLMVFFWLHLRTRHSLTKLVSTSSGHTSSGYTSSPTRYISPLRNANVLWVIGVLVLVLQLALGGWVTSNYAGIACQGFPTCNTQWWPEMDISEGFHLTQTVGPNYLHGQLHADARTAIHVMHRIGALVLGIVVSALWWRYRHAVPVGRALRLVVIAYFAQVALGIANVLLWLPLWLALLHTAGAVALTLSMGWAVWCWKYRSSQHLSEVNDLKSTQVFLT</sequence>
<dbReference type="InterPro" id="IPR050450">
    <property type="entry name" value="COX15/CtaA_HemeA_synthase"/>
</dbReference>
<evidence type="ECO:0000256" key="2">
    <source>
        <dbReference type="ARBA" id="ARBA00022475"/>
    </source>
</evidence>
<dbReference type="PANTHER" id="PTHR35457">
    <property type="entry name" value="HEME A SYNTHASE"/>
    <property type="match status" value="1"/>
</dbReference>
<keyword evidence="14" id="KW-1185">Reference proteome</keyword>
<feature type="transmembrane region" description="Helical" evidence="12">
    <location>
        <begin position="113"/>
        <end position="132"/>
    </location>
</feature>
<evidence type="ECO:0000256" key="10">
    <source>
        <dbReference type="ARBA" id="ARBA00023157"/>
    </source>
</evidence>
<reference evidence="13 14" key="1">
    <citation type="submission" date="2020-03" db="EMBL/GenBank/DDBJ databases">
        <title>Complete Genome Sequence of Halomonas hydrothermalis Strain Slthf2, Halophilic Bacterium Isolated from Deep-Sea Hydrothermal-Vent Environments.</title>
        <authorList>
            <person name="Takeyama N."/>
            <person name="Huang M."/>
            <person name="Sato K."/>
            <person name="Galipon J."/>
            <person name="Arakawa K."/>
        </authorList>
    </citation>
    <scope>NUCLEOTIDE SEQUENCE [LARGE SCALE GENOMIC DNA]</scope>
    <source>
        <strain evidence="13 14">Slthf2</strain>
    </source>
</reference>
<evidence type="ECO:0000256" key="4">
    <source>
        <dbReference type="ARBA" id="ARBA00022723"/>
    </source>
</evidence>
<dbReference type="InterPro" id="IPR003780">
    <property type="entry name" value="COX15/CtaA_fam"/>
</dbReference>
<feature type="transmembrane region" description="Helical" evidence="12">
    <location>
        <begin position="326"/>
        <end position="346"/>
    </location>
</feature>
<gene>
    <name evidence="13" type="ORF">HHSLTHF2_17120</name>
</gene>
<feature type="transmembrane region" description="Helical" evidence="12">
    <location>
        <begin position="12"/>
        <end position="32"/>
    </location>
</feature>
<dbReference type="GO" id="GO:0046872">
    <property type="term" value="F:metal ion binding"/>
    <property type="evidence" value="ECO:0007669"/>
    <property type="project" value="UniProtKB-KW"/>
</dbReference>
<keyword evidence="10" id="KW-1015">Disulfide bond</keyword>
<comment type="pathway">
    <text evidence="11">Porphyrin-containing compound metabolism.</text>
</comment>
<keyword evidence="5 12" id="KW-1133">Transmembrane helix</keyword>
<feature type="transmembrane region" description="Helical" evidence="12">
    <location>
        <begin position="138"/>
        <end position="158"/>
    </location>
</feature>
<evidence type="ECO:0000256" key="5">
    <source>
        <dbReference type="ARBA" id="ARBA00022989"/>
    </source>
</evidence>
<keyword evidence="2" id="KW-1003">Cell membrane</keyword>
<dbReference type="RefSeq" id="WP_172420739.1">
    <property type="nucleotide sequence ID" value="NZ_AP022843.1"/>
</dbReference>
<feature type="transmembrane region" description="Helical" evidence="12">
    <location>
        <begin position="268"/>
        <end position="286"/>
    </location>
</feature>
<feature type="transmembrane region" description="Helical" evidence="12">
    <location>
        <begin position="82"/>
        <end position="101"/>
    </location>
</feature>
<dbReference type="Pfam" id="PF02628">
    <property type="entry name" value="COX15-CtaA"/>
    <property type="match status" value="1"/>
</dbReference>
<keyword evidence="3 12" id="KW-0812">Transmembrane</keyword>
<evidence type="ECO:0000256" key="6">
    <source>
        <dbReference type="ARBA" id="ARBA00023002"/>
    </source>
</evidence>
<name>A0A6F8U2Y6_9GAMM</name>
<dbReference type="GO" id="GO:0016491">
    <property type="term" value="F:oxidoreductase activity"/>
    <property type="evidence" value="ECO:0007669"/>
    <property type="project" value="UniProtKB-KW"/>
</dbReference>
<feature type="transmembrane region" description="Helical" evidence="12">
    <location>
        <begin position="195"/>
        <end position="214"/>
    </location>
</feature>
<dbReference type="EMBL" id="AP022843">
    <property type="protein sequence ID" value="BCB07822.1"/>
    <property type="molecule type" value="Genomic_DNA"/>
</dbReference>
<dbReference type="AlphaFoldDB" id="A0A6F8U2Y6"/>
<evidence type="ECO:0000256" key="11">
    <source>
        <dbReference type="ARBA" id="ARBA00023444"/>
    </source>
</evidence>
<dbReference type="PANTHER" id="PTHR35457:SF1">
    <property type="entry name" value="HEME A SYNTHASE"/>
    <property type="match status" value="1"/>
</dbReference>
<evidence type="ECO:0000256" key="3">
    <source>
        <dbReference type="ARBA" id="ARBA00022692"/>
    </source>
</evidence>
<accession>A0A6F8U2Y6</accession>
<dbReference type="Proteomes" id="UP000502259">
    <property type="component" value="Chromosome"/>
</dbReference>
<keyword evidence="7" id="KW-0408">Iron</keyword>
<evidence type="ECO:0000313" key="14">
    <source>
        <dbReference type="Proteomes" id="UP000502259"/>
    </source>
</evidence>
<evidence type="ECO:0000256" key="8">
    <source>
        <dbReference type="ARBA" id="ARBA00023133"/>
    </source>
</evidence>
<comment type="subcellular location">
    <subcellularLocation>
        <location evidence="1">Membrane</location>
        <topology evidence="1">Multi-pass membrane protein</topology>
    </subcellularLocation>
</comment>